<evidence type="ECO:0000313" key="1">
    <source>
        <dbReference type="EMBL" id="ATZ16343.1"/>
    </source>
</evidence>
<name>A0A2K8NUN9_9MOLU</name>
<proteinExistence type="predicted"/>
<dbReference type="EMBL" id="CP024962">
    <property type="protein sequence ID" value="ATZ16343.1"/>
    <property type="molecule type" value="Genomic_DNA"/>
</dbReference>
<dbReference type="AlphaFoldDB" id="A0A2K8NUN9"/>
<dbReference type="InterPro" id="IPR036388">
    <property type="entry name" value="WH-like_DNA-bd_sf"/>
</dbReference>
<gene>
    <name evidence="1" type="ORF">EFREU_v1c03170</name>
</gene>
<accession>A0A2K8NUN9</accession>
<evidence type="ECO:0000313" key="2">
    <source>
        <dbReference type="Proteomes" id="UP000232222"/>
    </source>
</evidence>
<dbReference type="Pfam" id="PF01418">
    <property type="entry name" value="HTH_6"/>
    <property type="match status" value="1"/>
</dbReference>
<dbReference type="Proteomes" id="UP000232222">
    <property type="component" value="Chromosome"/>
</dbReference>
<keyword evidence="2" id="KW-1185">Reference proteome</keyword>
<dbReference type="GO" id="GO:0097367">
    <property type="term" value="F:carbohydrate derivative binding"/>
    <property type="evidence" value="ECO:0007669"/>
    <property type="project" value="InterPro"/>
</dbReference>
<dbReference type="SUPFAM" id="SSF46689">
    <property type="entry name" value="Homeodomain-like"/>
    <property type="match status" value="1"/>
</dbReference>
<sequence>MQSTDIKNLLLNKTNDPNNTYQLIAKTILENLNDMDNLSITDLALKSSSSTATITRFALSLGFSGYKSLKYNIVLYNNRFAKTIQQAETKPQDIFYDTYNRLKSESINQIMLLKRQGVIATFVKEIQKASKTTIIGFSLAKDLSIIFSQRLSRLGFNTEVISDPNYIDGSISTLTSDDFVILISLSGHNNLVLSYLKKIQIFHPKTKVAFLNCDEITNFSNVINVDFVSDEYLLWDNYSIASQTLLQFWDYIYYEIFKEMK</sequence>
<dbReference type="InterPro" id="IPR009057">
    <property type="entry name" value="Homeodomain-like_sf"/>
</dbReference>
<dbReference type="GO" id="GO:1901135">
    <property type="term" value="P:carbohydrate derivative metabolic process"/>
    <property type="evidence" value="ECO:0007669"/>
    <property type="project" value="InterPro"/>
</dbReference>
<organism evidence="1 2">
    <name type="scientific">Entomoplasma freundtii</name>
    <dbReference type="NCBI Taxonomy" id="74700"/>
    <lineage>
        <taxon>Bacteria</taxon>
        <taxon>Bacillati</taxon>
        <taxon>Mycoplasmatota</taxon>
        <taxon>Mollicutes</taxon>
        <taxon>Entomoplasmatales</taxon>
        <taxon>Entomoplasmataceae</taxon>
        <taxon>Entomoplasma</taxon>
    </lineage>
</organism>
<dbReference type="InterPro" id="IPR046348">
    <property type="entry name" value="SIS_dom_sf"/>
</dbReference>
<dbReference type="PROSITE" id="PS51071">
    <property type="entry name" value="HTH_RPIR"/>
    <property type="match status" value="1"/>
</dbReference>
<dbReference type="GO" id="GO:0003677">
    <property type="term" value="F:DNA binding"/>
    <property type="evidence" value="ECO:0007669"/>
    <property type="project" value="InterPro"/>
</dbReference>
<dbReference type="KEGG" id="efr:EFREU_v1c03170"/>
<dbReference type="InterPro" id="IPR047640">
    <property type="entry name" value="RpiR-like"/>
</dbReference>
<dbReference type="Gene3D" id="3.40.50.10490">
    <property type="entry name" value="Glucose-6-phosphate isomerase like protein, domain 1"/>
    <property type="match status" value="1"/>
</dbReference>
<dbReference type="GO" id="GO:0003700">
    <property type="term" value="F:DNA-binding transcription factor activity"/>
    <property type="evidence" value="ECO:0007669"/>
    <property type="project" value="InterPro"/>
</dbReference>
<dbReference type="Gene3D" id="1.10.10.10">
    <property type="entry name" value="Winged helix-like DNA-binding domain superfamily/Winged helix DNA-binding domain"/>
    <property type="match status" value="1"/>
</dbReference>
<dbReference type="InterPro" id="IPR000281">
    <property type="entry name" value="HTH_RpiR"/>
</dbReference>
<reference evidence="1 2" key="1">
    <citation type="submission" date="2017-11" db="EMBL/GenBank/DDBJ databases">
        <title>Genome sequence of Entomoplasma freundtii BARC 318 (ATCC 51999).</title>
        <authorList>
            <person name="Lo W.-S."/>
            <person name="Gasparich G.E."/>
            <person name="Kuo C.-H."/>
        </authorList>
    </citation>
    <scope>NUCLEOTIDE SEQUENCE [LARGE SCALE GENOMIC DNA]</scope>
    <source>
        <strain evidence="1 2">BARC 318</strain>
    </source>
</reference>
<dbReference type="PANTHER" id="PTHR30514:SF21">
    <property type="entry name" value="RPIR-FAMILY TRANSCRIPTIONAL REGULATOR"/>
    <property type="match status" value="1"/>
</dbReference>
<dbReference type="RefSeq" id="WP_157844562.1">
    <property type="nucleotide sequence ID" value="NZ_CP024962.1"/>
</dbReference>
<dbReference type="PANTHER" id="PTHR30514">
    <property type="entry name" value="GLUCOKINASE"/>
    <property type="match status" value="1"/>
</dbReference>
<protein>
    <submittedName>
        <fullName evidence="1">RpiR family transcriptional regulator</fullName>
    </submittedName>
</protein>
<dbReference type="SUPFAM" id="SSF53697">
    <property type="entry name" value="SIS domain"/>
    <property type="match status" value="1"/>
</dbReference>